<dbReference type="EMBL" id="RXNT01000001">
    <property type="protein sequence ID" value="RTR36388.1"/>
    <property type="molecule type" value="Genomic_DNA"/>
</dbReference>
<organism evidence="2 3">
    <name type="scientific">Bacillus yapensis</name>
    <dbReference type="NCBI Taxonomy" id="2492960"/>
    <lineage>
        <taxon>Bacteria</taxon>
        <taxon>Bacillati</taxon>
        <taxon>Bacillota</taxon>
        <taxon>Bacilli</taxon>
        <taxon>Bacillales</taxon>
        <taxon>Bacillaceae</taxon>
        <taxon>Bacillus</taxon>
    </lineage>
</organism>
<name>A0A3S0IJ18_9BACI</name>
<gene>
    <name evidence="2" type="ORF">EKG37_02185</name>
</gene>
<accession>A0A3S0IJ18</accession>
<dbReference type="AlphaFoldDB" id="A0A3S0IJ18"/>
<sequence>MEKMVQLTKFIQVNSSAHILYLYENTDTYINNLLAYIKTGIDRNHHLIIIENSTIYNLVEARINELFSSEDKNFIHHVDNYLFYRCYGDFHIHSIVEHFGELLDPFLNKKIDVRTWGHVEWKDQDDISKKIEDFENVADCSVNEMGLMSVCAYDSSKVNTHLQTAMMKSHQYLMTDKEFVQSPLYQIIK</sequence>
<dbReference type="InterPro" id="IPR025847">
    <property type="entry name" value="MEDS_domain"/>
</dbReference>
<dbReference type="Pfam" id="PF14417">
    <property type="entry name" value="MEDS"/>
    <property type="match status" value="1"/>
</dbReference>
<protein>
    <recommendedName>
        <fullName evidence="1">MEDS domain-containing protein</fullName>
    </recommendedName>
</protein>
<evidence type="ECO:0000259" key="1">
    <source>
        <dbReference type="Pfam" id="PF14417"/>
    </source>
</evidence>
<proteinExistence type="predicted"/>
<comment type="caution">
    <text evidence="2">The sequence shown here is derived from an EMBL/GenBank/DDBJ whole genome shotgun (WGS) entry which is preliminary data.</text>
</comment>
<feature type="domain" description="MEDS" evidence="1">
    <location>
        <begin position="18"/>
        <end position="171"/>
    </location>
</feature>
<evidence type="ECO:0000313" key="2">
    <source>
        <dbReference type="EMBL" id="RTR36388.1"/>
    </source>
</evidence>
<dbReference type="RefSeq" id="WP_126405686.1">
    <property type="nucleotide sequence ID" value="NZ_RXNT01000001.1"/>
</dbReference>
<dbReference type="OrthoDB" id="2855396at2"/>
<evidence type="ECO:0000313" key="3">
    <source>
        <dbReference type="Proteomes" id="UP000271374"/>
    </source>
</evidence>
<reference evidence="2 3" key="1">
    <citation type="submission" date="2018-12" db="EMBL/GenBank/DDBJ databases">
        <title>Bacillus yapensis draft genome sequence.</title>
        <authorList>
            <person name="Yu L."/>
            <person name="Xu X."/>
            <person name="Tang X."/>
        </authorList>
    </citation>
    <scope>NUCLEOTIDE SEQUENCE [LARGE SCALE GENOMIC DNA]</scope>
    <source>
        <strain evidence="2 3">XXST-01</strain>
    </source>
</reference>
<dbReference type="Proteomes" id="UP000271374">
    <property type="component" value="Unassembled WGS sequence"/>
</dbReference>
<keyword evidence="3" id="KW-1185">Reference proteome</keyword>